<proteinExistence type="predicted"/>
<dbReference type="HOGENOM" id="CLU_760719_0_0_1"/>
<dbReference type="AlphaFoldDB" id="F4NWY5"/>
<protein>
    <submittedName>
        <fullName evidence="1">Uncharacterized protein</fullName>
    </submittedName>
</protein>
<organism evidence="1 2">
    <name type="scientific">Batrachochytrium dendrobatidis (strain JAM81 / FGSC 10211)</name>
    <name type="common">Frog chytrid fungus</name>
    <dbReference type="NCBI Taxonomy" id="684364"/>
    <lineage>
        <taxon>Eukaryota</taxon>
        <taxon>Fungi</taxon>
        <taxon>Fungi incertae sedis</taxon>
        <taxon>Chytridiomycota</taxon>
        <taxon>Chytridiomycota incertae sedis</taxon>
        <taxon>Chytridiomycetes</taxon>
        <taxon>Rhizophydiales</taxon>
        <taxon>Rhizophydiales incertae sedis</taxon>
        <taxon>Batrachochytrium</taxon>
    </lineage>
</organism>
<evidence type="ECO:0000313" key="2">
    <source>
        <dbReference type="Proteomes" id="UP000007241"/>
    </source>
</evidence>
<sequence>MTIGNIRGHLASISNHHIKHISKIDCWTTQLGARVRITVPESCSAHTIHQLCHQSSVQQLTHTQKLSTQASNDILTPMCQTLPANTHYFDIYSAKPTMWIIRDLHCNGQFQAHIHSTHPTDISQLCIYAYDRIAMFTIGGIYAAFDGSYTDTHELCIQLLDAANATVNDCQLHTHAHTARLHKPSIRDNHNELCRSQLGAFWDKHNATIQRLECANEHMIWIKFADTLDQTVLQTHIDGSWISTNSSPPIMIDFKPNKCVVQMQHTQFPWLQHFDSKLPIDMMLHEQQIRRVQHYKYLDVVLHEPLYHTMRLDYNQVAVCNSMLVVSDSCKPSTHNQLSDTNILGSQSINDHVCTGSGWWLVMT</sequence>
<accession>F4NWY5</accession>
<dbReference type="RefSeq" id="XP_006676720.1">
    <property type="nucleotide sequence ID" value="XM_006676657.1"/>
</dbReference>
<dbReference type="EMBL" id="GL882880">
    <property type="protein sequence ID" value="EGF82573.1"/>
    <property type="molecule type" value="Genomic_DNA"/>
</dbReference>
<name>F4NWY5_BATDJ</name>
<dbReference type="Proteomes" id="UP000007241">
    <property type="component" value="Unassembled WGS sequence"/>
</dbReference>
<evidence type="ECO:0000313" key="1">
    <source>
        <dbReference type="EMBL" id="EGF82573.1"/>
    </source>
</evidence>
<dbReference type="InParanoid" id="F4NWY5"/>
<keyword evidence="2" id="KW-1185">Reference proteome</keyword>
<dbReference type="GeneID" id="18238135"/>
<reference evidence="1 2" key="1">
    <citation type="submission" date="2009-12" db="EMBL/GenBank/DDBJ databases">
        <title>The draft genome of Batrachochytrium dendrobatidis.</title>
        <authorList>
            <consortium name="US DOE Joint Genome Institute (JGI-PGF)"/>
            <person name="Kuo A."/>
            <person name="Salamov A."/>
            <person name="Schmutz J."/>
            <person name="Lucas S."/>
            <person name="Pitluck S."/>
            <person name="Rosenblum E."/>
            <person name="Stajich J."/>
            <person name="Eisen M."/>
            <person name="Grigoriev I.V."/>
        </authorList>
    </citation>
    <scope>NUCLEOTIDE SEQUENCE [LARGE SCALE GENOMIC DNA]</scope>
    <source>
        <strain evidence="2">JAM81 / FGSC 10211</strain>
    </source>
</reference>
<gene>
    <name evidence="1" type="ORF">BATDEDRAFT_23175</name>
</gene>